<dbReference type="SUPFAM" id="SSF54427">
    <property type="entry name" value="NTF2-like"/>
    <property type="match status" value="1"/>
</dbReference>
<protein>
    <recommendedName>
        <fullName evidence="4">DUF4829 domain-containing protein</fullName>
    </recommendedName>
</protein>
<accession>A0AB38D1K9</accession>
<evidence type="ECO:0000313" key="3">
    <source>
        <dbReference type="Proteomes" id="UP000185210"/>
    </source>
</evidence>
<keyword evidence="1" id="KW-0812">Transmembrane</keyword>
<sequence>MADFIAKYRKILASLIVVAMVVVAAVLGYVFGVKDSGTANDDAQVRTVIEQYIDAMNNGDLKKIKLLSIGEAKDELTPGFNAGGRGVYPEKIIARIQKHGPVNIVRLNILARGEQVYVAELYTEFADQKTEVYFDPATAVRFSMFRLQGKWKVMGIDKYVDYNGVGEE</sequence>
<dbReference type="InterPro" id="IPR032710">
    <property type="entry name" value="NTF2-like_dom_sf"/>
</dbReference>
<dbReference type="RefSeq" id="WP_157884444.1">
    <property type="nucleotide sequence ID" value="NZ_CAACXP010000009.1"/>
</dbReference>
<name>A0AB38D1K9_9MYCO</name>
<gene>
    <name evidence="2" type="ORF">SAMEA2070301_03569</name>
</gene>
<dbReference type="EMBL" id="FSHM01000005">
    <property type="protein sequence ID" value="SIB35889.1"/>
    <property type="molecule type" value="Genomic_DNA"/>
</dbReference>
<dbReference type="AlphaFoldDB" id="A0AB38D1K9"/>
<organism evidence="2 3">
    <name type="scientific">Mycobacteroides abscessus subsp. abscessus</name>
    <dbReference type="NCBI Taxonomy" id="1185650"/>
    <lineage>
        <taxon>Bacteria</taxon>
        <taxon>Bacillati</taxon>
        <taxon>Actinomycetota</taxon>
        <taxon>Actinomycetes</taxon>
        <taxon>Mycobacteriales</taxon>
        <taxon>Mycobacteriaceae</taxon>
        <taxon>Mycobacteroides</taxon>
        <taxon>Mycobacteroides abscessus</taxon>
    </lineage>
</organism>
<evidence type="ECO:0008006" key="4">
    <source>
        <dbReference type="Google" id="ProtNLM"/>
    </source>
</evidence>
<comment type="caution">
    <text evidence="2">The sequence shown here is derived from an EMBL/GenBank/DDBJ whole genome shotgun (WGS) entry which is preliminary data.</text>
</comment>
<keyword evidence="1" id="KW-0472">Membrane</keyword>
<reference evidence="2 3" key="1">
    <citation type="submission" date="2016-11" db="EMBL/GenBank/DDBJ databases">
        <authorList>
            <consortium name="Pathogen Informatics"/>
        </authorList>
    </citation>
    <scope>NUCLEOTIDE SEQUENCE [LARGE SCALE GENOMIC DNA]</scope>
    <source>
        <strain evidence="2 3">104</strain>
    </source>
</reference>
<dbReference type="Proteomes" id="UP000185210">
    <property type="component" value="Unassembled WGS sequence"/>
</dbReference>
<proteinExistence type="predicted"/>
<evidence type="ECO:0000313" key="2">
    <source>
        <dbReference type="EMBL" id="SIB35889.1"/>
    </source>
</evidence>
<feature type="transmembrane region" description="Helical" evidence="1">
    <location>
        <begin position="12"/>
        <end position="31"/>
    </location>
</feature>
<evidence type="ECO:0000256" key="1">
    <source>
        <dbReference type="SAM" id="Phobius"/>
    </source>
</evidence>
<keyword evidence="1" id="KW-1133">Transmembrane helix</keyword>
<dbReference type="Gene3D" id="3.10.450.50">
    <property type="match status" value="1"/>
</dbReference>